<comment type="caution">
    <text evidence="2">The sequence shown here is derived from an EMBL/GenBank/DDBJ whole genome shotgun (WGS) entry which is preliminary data.</text>
</comment>
<dbReference type="EMBL" id="WJIF01000003">
    <property type="protein sequence ID" value="MRG59861.1"/>
    <property type="molecule type" value="Genomic_DNA"/>
</dbReference>
<evidence type="ECO:0008006" key="4">
    <source>
        <dbReference type="Google" id="ProtNLM"/>
    </source>
</evidence>
<keyword evidence="3" id="KW-1185">Reference proteome</keyword>
<name>A0A6I2F6D3_9MICO</name>
<protein>
    <recommendedName>
        <fullName evidence="4">MSP domain-containing protein</fullName>
    </recommendedName>
</protein>
<accession>A0A6I2F6D3</accession>
<reference evidence="2 3" key="1">
    <citation type="submission" date="2019-10" db="EMBL/GenBank/DDBJ databases">
        <authorList>
            <person name="Nie G."/>
            <person name="Ming H."/>
            <person name="Yi B."/>
        </authorList>
    </citation>
    <scope>NUCLEOTIDE SEQUENCE [LARGE SCALE GENOMIC DNA]</scope>
    <source>
        <strain evidence="2 3">CFH 90414</strain>
    </source>
</reference>
<evidence type="ECO:0000313" key="3">
    <source>
        <dbReference type="Proteomes" id="UP000431080"/>
    </source>
</evidence>
<evidence type="ECO:0000256" key="1">
    <source>
        <dbReference type="SAM" id="SignalP"/>
    </source>
</evidence>
<dbReference type="AlphaFoldDB" id="A0A6I2F6D3"/>
<evidence type="ECO:0000313" key="2">
    <source>
        <dbReference type="EMBL" id="MRG59861.1"/>
    </source>
</evidence>
<dbReference type="RefSeq" id="WP_153684271.1">
    <property type="nucleotide sequence ID" value="NZ_WJIF01000003.1"/>
</dbReference>
<feature type="chain" id="PRO_5026102167" description="MSP domain-containing protein" evidence="1">
    <location>
        <begin position="39"/>
        <end position="146"/>
    </location>
</feature>
<organism evidence="2 3">
    <name type="scientific">Agromyces agglutinans</name>
    <dbReference type="NCBI Taxonomy" id="2662258"/>
    <lineage>
        <taxon>Bacteria</taxon>
        <taxon>Bacillati</taxon>
        <taxon>Actinomycetota</taxon>
        <taxon>Actinomycetes</taxon>
        <taxon>Micrococcales</taxon>
        <taxon>Microbacteriaceae</taxon>
        <taxon>Agromyces</taxon>
    </lineage>
</organism>
<proteinExistence type="predicted"/>
<keyword evidence="1" id="KW-0732">Signal</keyword>
<dbReference type="PROSITE" id="PS51257">
    <property type="entry name" value="PROKAR_LIPOPROTEIN"/>
    <property type="match status" value="1"/>
</dbReference>
<gene>
    <name evidence="2" type="ORF">GE115_08265</name>
</gene>
<dbReference type="Proteomes" id="UP000431080">
    <property type="component" value="Unassembled WGS sequence"/>
</dbReference>
<sequence length="146" mass="14792">MVDDSQRVAAARVASVRRAVAASMALAALAMLAACSSAATDDPSSAEPGASMVAPVVVDLAEVDGTTIEVDAGNVIDLTGDDETYTAWTADIADESIATFIPGRDDGSAQFDPGIEALAPGETEVVLENGETGDVVEFTVEVTEAS</sequence>
<feature type="signal peptide" evidence="1">
    <location>
        <begin position="1"/>
        <end position="38"/>
    </location>
</feature>